<keyword evidence="4" id="KW-1185">Reference proteome</keyword>
<protein>
    <recommendedName>
        <fullName evidence="2">NB-ARC domain-containing protein</fullName>
    </recommendedName>
</protein>
<organism evidence="3 4">
    <name type="scientific">Mycena chlorophos</name>
    <name type="common">Agaric fungus</name>
    <name type="synonym">Agaricus chlorophos</name>
    <dbReference type="NCBI Taxonomy" id="658473"/>
    <lineage>
        <taxon>Eukaryota</taxon>
        <taxon>Fungi</taxon>
        <taxon>Dikarya</taxon>
        <taxon>Basidiomycota</taxon>
        <taxon>Agaricomycotina</taxon>
        <taxon>Agaricomycetes</taxon>
        <taxon>Agaricomycetidae</taxon>
        <taxon>Agaricales</taxon>
        <taxon>Marasmiineae</taxon>
        <taxon>Mycenaceae</taxon>
        <taxon>Mycena</taxon>
    </lineage>
</organism>
<feature type="coiled-coil region" evidence="1">
    <location>
        <begin position="153"/>
        <end position="180"/>
    </location>
</feature>
<feature type="domain" description="NB-ARC" evidence="2">
    <location>
        <begin position="215"/>
        <end position="314"/>
    </location>
</feature>
<dbReference type="SUPFAM" id="SSF52540">
    <property type="entry name" value="P-loop containing nucleoside triphosphate hydrolases"/>
    <property type="match status" value="1"/>
</dbReference>
<reference evidence="3" key="1">
    <citation type="submission" date="2014-09" db="EMBL/GenBank/DDBJ databases">
        <title>Genome sequence of the luminous mushroom Mycena chlorophos for searching fungal bioluminescence genes.</title>
        <authorList>
            <person name="Tanaka Y."/>
            <person name="Kasuga D."/>
            <person name="Oba Y."/>
            <person name="Hase S."/>
            <person name="Sato K."/>
            <person name="Oba Y."/>
            <person name="Sakakibara Y."/>
        </authorList>
    </citation>
    <scope>NUCLEOTIDE SEQUENCE</scope>
</reference>
<dbReference type="InterPro" id="IPR011990">
    <property type="entry name" value="TPR-like_helical_dom_sf"/>
</dbReference>
<dbReference type="InterPro" id="IPR059179">
    <property type="entry name" value="MLKL-like_MCAfunc"/>
</dbReference>
<dbReference type="CDD" id="cd21037">
    <property type="entry name" value="MLKL_NTD"/>
    <property type="match status" value="1"/>
</dbReference>
<evidence type="ECO:0000256" key="1">
    <source>
        <dbReference type="SAM" id="Coils"/>
    </source>
</evidence>
<evidence type="ECO:0000259" key="2">
    <source>
        <dbReference type="Pfam" id="PF00931"/>
    </source>
</evidence>
<accession>A0ABQ0L718</accession>
<keyword evidence="1" id="KW-0175">Coiled coil</keyword>
<dbReference type="Gene3D" id="1.25.40.10">
    <property type="entry name" value="Tetratricopeptide repeat domain"/>
    <property type="match status" value="1"/>
</dbReference>
<dbReference type="PANTHER" id="PTHR47691:SF3">
    <property type="entry name" value="HTH-TYPE TRANSCRIPTIONAL REGULATOR RV0890C-RELATED"/>
    <property type="match status" value="1"/>
</dbReference>
<proteinExistence type="predicted"/>
<dbReference type="PRINTS" id="PR00364">
    <property type="entry name" value="DISEASERSIST"/>
</dbReference>
<dbReference type="Gene3D" id="3.40.50.300">
    <property type="entry name" value="P-loop containing nucleotide triphosphate hydrolases"/>
    <property type="match status" value="1"/>
</dbReference>
<sequence>MATSTRTEKLLNYVGSAVSVLNQLSSSSNVPYLKPIVAVVAFILDTLRNMKTHSEASGALLVQLHEILCALVELSTSNSGMDFDGLPPSVVEALGNFSETLQKIATVLRAQQGQGRIRRLLKASETATLLGECKTSLAGILKTFALELQLNFVQETGHLKDNAEERHRQLQELLAVEQDSSSLSKDMSIRGASSTSLLSLLPAAPKIFHGRDTELGHLVNSLATEFVRVAILGAGGMGKTTLALAALHHEDVAVKYPRRYFVSCDVANTIQTLVVVIARNMGLEEVKQPRQAILRHLRQGPSTLLVLDNLETSWEVPEARNDVEDLLSKLSELPHLSLVVTMRGAERPSKVLWSRPHIPPLSLLSESASRDVWMDIADNPDSAEDAAYLDQILGISDNYPLALHLLANTVVVEGYAGTLDRWDAEQTQVISDGYDKRTSLEISLQLSLSSPRLVAMDGAVHLLSLLSLLPDGLSDAELVQNVVSTIPNPRACRTILLQTALAYLDRGRLKVLAPVRSYISATVPPPHDIIRPFRRYYCSLLFLWRDPGVQPDDQLDRRLLGVVGNISAVVTSGLDAIEREEVETDSDIRQTLHGAIHLDSFVEVLLHAHYKPWYRVGRYIERLGKDTHLQVAYVSHLIFRNGATLTPEEIDKLLPDIPLSSAEVHDVEDQAHIKLQLAVYHLRYTGKFQEAMQYGREALVLAKETRNAAQQMRACHQLMSLTMIAGRQRDNLALLREMESLVNHTGQLKLAASLMQAKACVYIDLGFFGLALVLCSEAKQLYAVCEIENSFYADKMLDIVADAHYYKSEYNDARALHVELARRTSPDRSPLYYATANANIALIDILTDASEESILSHLVVARDLFARHRFLEGLRLCDVRMADLQLRRGDRQTARGLYLDLLAIPELDNTKRLWCISKLASPDLRLDETAPPFRWPAVYLAQGRKIENVLRLADAARCFGDVFLAENDVGTAAKLFELALEDFTRMDVHRERAVCLSRLAAIQRDLGDIATARDCWEQAKALYERSLQMKQVEMVDILLKSCVEL</sequence>
<dbReference type="InterPro" id="IPR027417">
    <property type="entry name" value="P-loop_NTPase"/>
</dbReference>
<dbReference type="EMBL" id="DF842913">
    <property type="protein sequence ID" value="GAT46848.1"/>
    <property type="molecule type" value="Genomic_DNA"/>
</dbReference>
<dbReference type="SUPFAM" id="SSF48452">
    <property type="entry name" value="TPR-like"/>
    <property type="match status" value="1"/>
</dbReference>
<dbReference type="InterPro" id="IPR002182">
    <property type="entry name" value="NB-ARC"/>
</dbReference>
<name>A0ABQ0L718_MYCCL</name>
<dbReference type="PANTHER" id="PTHR47691">
    <property type="entry name" value="REGULATOR-RELATED"/>
    <property type="match status" value="1"/>
</dbReference>
<evidence type="ECO:0000313" key="4">
    <source>
        <dbReference type="Proteomes" id="UP000815677"/>
    </source>
</evidence>
<dbReference type="Pfam" id="PF00931">
    <property type="entry name" value="NB-ARC"/>
    <property type="match status" value="1"/>
</dbReference>
<dbReference type="Proteomes" id="UP000815677">
    <property type="component" value="Unassembled WGS sequence"/>
</dbReference>
<gene>
    <name evidence="3" type="ORF">MCHLO_04347</name>
</gene>
<evidence type="ECO:0000313" key="3">
    <source>
        <dbReference type="EMBL" id="GAT46848.1"/>
    </source>
</evidence>
<dbReference type="Gene3D" id="1.20.930.20">
    <property type="entry name" value="Adaptor protein Cbl, N-terminal domain"/>
    <property type="match status" value="1"/>
</dbReference>
<dbReference type="InterPro" id="IPR036537">
    <property type="entry name" value="Adaptor_Cbl_N_dom_sf"/>
</dbReference>